<name>A0ABT9YBZ6_9FIRM</name>
<protein>
    <submittedName>
        <fullName evidence="6">DNA-binding transcriptional LysR family regulator</fullName>
    </submittedName>
</protein>
<dbReference type="PANTHER" id="PTHR30346">
    <property type="entry name" value="TRANSCRIPTIONAL DUAL REGULATOR HCAR-RELATED"/>
    <property type="match status" value="1"/>
</dbReference>
<dbReference type="Pfam" id="PF00126">
    <property type="entry name" value="HTH_1"/>
    <property type="match status" value="1"/>
</dbReference>
<dbReference type="Gene3D" id="1.10.10.10">
    <property type="entry name" value="Winged helix-like DNA-binding domain superfamily/Winged helix DNA-binding domain"/>
    <property type="match status" value="1"/>
</dbReference>
<dbReference type="CDD" id="cd05466">
    <property type="entry name" value="PBP2_LTTR_substrate"/>
    <property type="match status" value="1"/>
</dbReference>
<sequence length="296" mass="33894">MELRVLHYFLTVAREENITKAANLLHMTQPTLSRQIRALEEELNVKLLERYSHYVRLTEDGLLLRRHAQDILDLAEKMKQEFIGSRTLAGDIRIGCGDTQNMAVLAAWMAEFHRQYPLITFRVQSKTADVVQEQIENGLVDIGLLMEPVDVMKYEVLRMPLLERWGILVRESSALAEKENIHPDDLLEVPLILPERISVQSHLKHWFGETYENLHQVATYNLLLNTVYMVRSGLGTAICYDFHQQMTPGLRFIPLKGIGAVGAVLAWKKQQALSKAARIFLGYCHTCKDNAQQTSE</sequence>
<feature type="domain" description="HTH lysR-type" evidence="5">
    <location>
        <begin position="1"/>
        <end position="58"/>
    </location>
</feature>
<dbReference type="PANTHER" id="PTHR30346:SF0">
    <property type="entry name" value="HCA OPERON TRANSCRIPTIONAL ACTIVATOR HCAR"/>
    <property type="match status" value="1"/>
</dbReference>
<comment type="similarity">
    <text evidence="1">Belongs to the LysR transcriptional regulatory family.</text>
</comment>
<dbReference type="Gene3D" id="3.40.190.290">
    <property type="match status" value="1"/>
</dbReference>
<organism evidence="6 7">
    <name type="scientific">Pectinatus haikarae</name>
    <dbReference type="NCBI Taxonomy" id="349096"/>
    <lineage>
        <taxon>Bacteria</taxon>
        <taxon>Bacillati</taxon>
        <taxon>Bacillota</taxon>
        <taxon>Negativicutes</taxon>
        <taxon>Selenomonadales</taxon>
        <taxon>Selenomonadaceae</taxon>
        <taxon>Pectinatus</taxon>
    </lineage>
</organism>
<keyword evidence="7" id="KW-1185">Reference proteome</keyword>
<dbReference type="EMBL" id="JAUSUE010000020">
    <property type="protein sequence ID" value="MDQ0204747.1"/>
    <property type="molecule type" value="Genomic_DNA"/>
</dbReference>
<keyword evidence="3 6" id="KW-0238">DNA-binding</keyword>
<dbReference type="InterPro" id="IPR000847">
    <property type="entry name" value="LysR_HTH_N"/>
</dbReference>
<comment type="caution">
    <text evidence="6">The sequence shown here is derived from an EMBL/GenBank/DDBJ whole genome shotgun (WGS) entry which is preliminary data.</text>
</comment>
<dbReference type="RefSeq" id="WP_307225073.1">
    <property type="nucleotide sequence ID" value="NZ_CP116940.1"/>
</dbReference>
<dbReference type="InterPro" id="IPR005119">
    <property type="entry name" value="LysR_subst-bd"/>
</dbReference>
<dbReference type="Pfam" id="PF03466">
    <property type="entry name" value="LysR_substrate"/>
    <property type="match status" value="1"/>
</dbReference>
<accession>A0ABT9YBZ6</accession>
<evidence type="ECO:0000313" key="6">
    <source>
        <dbReference type="EMBL" id="MDQ0204747.1"/>
    </source>
</evidence>
<dbReference type="PROSITE" id="PS50931">
    <property type="entry name" value="HTH_LYSR"/>
    <property type="match status" value="1"/>
</dbReference>
<evidence type="ECO:0000256" key="1">
    <source>
        <dbReference type="ARBA" id="ARBA00009437"/>
    </source>
</evidence>
<evidence type="ECO:0000256" key="2">
    <source>
        <dbReference type="ARBA" id="ARBA00023015"/>
    </source>
</evidence>
<proteinExistence type="inferred from homology"/>
<keyword evidence="2" id="KW-0805">Transcription regulation</keyword>
<evidence type="ECO:0000313" key="7">
    <source>
        <dbReference type="Proteomes" id="UP001239167"/>
    </source>
</evidence>
<reference evidence="6 7" key="1">
    <citation type="submission" date="2023-07" db="EMBL/GenBank/DDBJ databases">
        <title>Genomic Encyclopedia of Type Strains, Phase IV (KMG-IV): sequencing the most valuable type-strain genomes for metagenomic binning, comparative biology and taxonomic classification.</title>
        <authorList>
            <person name="Goeker M."/>
        </authorList>
    </citation>
    <scope>NUCLEOTIDE SEQUENCE [LARGE SCALE GENOMIC DNA]</scope>
    <source>
        <strain evidence="6 7">DSM 16980</strain>
    </source>
</reference>
<evidence type="ECO:0000256" key="3">
    <source>
        <dbReference type="ARBA" id="ARBA00023125"/>
    </source>
</evidence>
<dbReference type="Proteomes" id="UP001239167">
    <property type="component" value="Unassembled WGS sequence"/>
</dbReference>
<dbReference type="InterPro" id="IPR036390">
    <property type="entry name" value="WH_DNA-bd_sf"/>
</dbReference>
<evidence type="ECO:0000256" key="4">
    <source>
        <dbReference type="ARBA" id="ARBA00023163"/>
    </source>
</evidence>
<dbReference type="PRINTS" id="PR00039">
    <property type="entry name" value="HTHLYSR"/>
</dbReference>
<dbReference type="InterPro" id="IPR036388">
    <property type="entry name" value="WH-like_DNA-bd_sf"/>
</dbReference>
<keyword evidence="4" id="KW-0804">Transcription</keyword>
<dbReference type="SUPFAM" id="SSF46785">
    <property type="entry name" value="Winged helix' DNA-binding domain"/>
    <property type="match status" value="1"/>
</dbReference>
<gene>
    <name evidence="6" type="ORF">J2S01_002479</name>
</gene>
<dbReference type="GO" id="GO:0003677">
    <property type="term" value="F:DNA binding"/>
    <property type="evidence" value="ECO:0007669"/>
    <property type="project" value="UniProtKB-KW"/>
</dbReference>
<evidence type="ECO:0000259" key="5">
    <source>
        <dbReference type="PROSITE" id="PS50931"/>
    </source>
</evidence>
<dbReference type="SUPFAM" id="SSF53850">
    <property type="entry name" value="Periplasmic binding protein-like II"/>
    <property type="match status" value="1"/>
</dbReference>